<sequence>MNDRTNSHPTAPEQPTDEVRRLADEIHSNANPAGYRYAILRVAADQAVEVPAPHRLQHLADVLAALDLESAETRAELAATVAAIRAERGGAR</sequence>
<dbReference type="RefSeq" id="WP_207127599.1">
    <property type="nucleotide sequence ID" value="NZ_BOPO01000110.1"/>
</dbReference>
<reference evidence="3" key="1">
    <citation type="journal article" date="2021" name="Int. J. Syst. Evol. Microbiol.">
        <title>Actinocatenispora comari sp. nov., an endophytic actinomycete isolated from aerial parts of Comarum salesowianum.</title>
        <authorList>
            <person name="Oyunbileg N."/>
            <person name="Iizaka Y."/>
            <person name="Hamada M."/>
            <person name="Davaapurev B.O."/>
            <person name="Fukumoto A."/>
            <person name="Tsetseg B."/>
            <person name="Kato F."/>
            <person name="Tamura T."/>
            <person name="Batkhuu J."/>
            <person name="Anzai Y."/>
        </authorList>
    </citation>
    <scope>NUCLEOTIDE SEQUENCE [LARGE SCALE GENOMIC DNA]</scope>
    <source>
        <strain evidence="3">NUM-2625</strain>
    </source>
</reference>
<evidence type="ECO:0000313" key="3">
    <source>
        <dbReference type="Proteomes" id="UP000614996"/>
    </source>
</evidence>
<organism evidence="2 3">
    <name type="scientific">Actinocatenispora comari</name>
    <dbReference type="NCBI Taxonomy" id="2807577"/>
    <lineage>
        <taxon>Bacteria</taxon>
        <taxon>Bacillati</taxon>
        <taxon>Actinomycetota</taxon>
        <taxon>Actinomycetes</taxon>
        <taxon>Micromonosporales</taxon>
        <taxon>Micromonosporaceae</taxon>
        <taxon>Actinocatenispora</taxon>
    </lineage>
</organism>
<evidence type="ECO:0000256" key="1">
    <source>
        <dbReference type="SAM" id="MobiDB-lite"/>
    </source>
</evidence>
<proteinExistence type="predicted"/>
<protein>
    <submittedName>
        <fullName evidence="2">Uncharacterized protein</fullName>
    </submittedName>
</protein>
<evidence type="ECO:0000313" key="2">
    <source>
        <dbReference type="EMBL" id="GIL29949.1"/>
    </source>
</evidence>
<name>A0A8J4EQL4_9ACTN</name>
<accession>A0A8J4EQL4</accession>
<keyword evidence="3" id="KW-1185">Reference proteome</keyword>
<comment type="caution">
    <text evidence="2">The sequence shown here is derived from an EMBL/GenBank/DDBJ whole genome shotgun (WGS) entry which is preliminary data.</text>
</comment>
<dbReference type="AlphaFoldDB" id="A0A8J4EQL4"/>
<dbReference type="Proteomes" id="UP000614996">
    <property type="component" value="Unassembled WGS sequence"/>
</dbReference>
<dbReference type="EMBL" id="BOPO01000110">
    <property type="protein sequence ID" value="GIL29949.1"/>
    <property type="molecule type" value="Genomic_DNA"/>
</dbReference>
<gene>
    <name evidence="2" type="ORF">NUM_52030</name>
</gene>
<feature type="region of interest" description="Disordered" evidence="1">
    <location>
        <begin position="1"/>
        <end position="22"/>
    </location>
</feature>